<dbReference type="InterPro" id="IPR000276">
    <property type="entry name" value="GPCR_Rhodpsn"/>
</dbReference>
<feature type="transmembrane region" description="Helical" evidence="8">
    <location>
        <begin position="60"/>
        <end position="80"/>
    </location>
</feature>
<feature type="transmembrane region" description="Helical" evidence="8">
    <location>
        <begin position="201"/>
        <end position="222"/>
    </location>
</feature>
<dbReference type="PANTHER" id="PTHR24243:SF230">
    <property type="entry name" value="G-PROTEIN COUPLED RECEPTORS FAMILY 1 PROFILE DOMAIN-CONTAINING PROTEIN"/>
    <property type="match status" value="1"/>
</dbReference>
<feature type="transmembrane region" description="Helical" evidence="8">
    <location>
        <begin position="146"/>
        <end position="164"/>
    </location>
</feature>
<dbReference type="GO" id="GO:0004930">
    <property type="term" value="F:G protein-coupled receptor activity"/>
    <property type="evidence" value="ECO:0007669"/>
    <property type="project" value="UniProtKB-KW"/>
</dbReference>
<evidence type="ECO:0000313" key="11">
    <source>
        <dbReference type="Proteomes" id="UP001497497"/>
    </source>
</evidence>
<evidence type="ECO:0000256" key="2">
    <source>
        <dbReference type="ARBA" id="ARBA00022692"/>
    </source>
</evidence>
<sequence length="331" mass="36541">MAGDGDDGSADISDALLYSFIFVVNVLLAFVVGFLGVVFNLINVVTFIKMGLSDNTNISLLSLAVADIGVSLTMIGYSVVYNPLILEATPIDLIRAVNYTIQGSCHILFSRIAGCLTAFITVERFLCIAFPLHVRAIVTPRRTSSVVVFIYAFLTVCTIPFYVANQIGQRYDQDSNRTTYGLVVAPNADHLEGFTLTVNSVAQMTSFALVVVSTLGLIRSLLKVSRWRSSASSCSSHQEVRVRENQLVKMTLLIAAVFIACSLPTVVGNLAMLFLKDFNIKGRSKNIFVFMFVIFFMLDSINSTINMFIYIKMSSKFKVQLISCCKRTMKQ</sequence>
<dbReference type="PRINTS" id="PR00237">
    <property type="entry name" value="GPCRRHODOPSN"/>
</dbReference>
<evidence type="ECO:0000313" key="10">
    <source>
        <dbReference type="EMBL" id="CAL1538313.1"/>
    </source>
</evidence>
<protein>
    <recommendedName>
        <fullName evidence="9">G-protein coupled receptors family 1 profile domain-containing protein</fullName>
    </recommendedName>
</protein>
<dbReference type="InterPro" id="IPR017452">
    <property type="entry name" value="GPCR_Rhodpsn_7TM"/>
</dbReference>
<dbReference type="AlphaFoldDB" id="A0AAV2HVS9"/>
<dbReference type="EMBL" id="CAXITT010000294">
    <property type="protein sequence ID" value="CAL1538313.1"/>
    <property type="molecule type" value="Genomic_DNA"/>
</dbReference>
<proteinExistence type="predicted"/>
<evidence type="ECO:0000256" key="8">
    <source>
        <dbReference type="SAM" id="Phobius"/>
    </source>
</evidence>
<reference evidence="10 11" key="1">
    <citation type="submission" date="2024-04" db="EMBL/GenBank/DDBJ databases">
        <authorList>
            <consortium name="Genoscope - CEA"/>
            <person name="William W."/>
        </authorList>
    </citation>
    <scope>NUCLEOTIDE SEQUENCE [LARGE SCALE GENOMIC DNA]</scope>
</reference>
<evidence type="ECO:0000256" key="3">
    <source>
        <dbReference type="ARBA" id="ARBA00022989"/>
    </source>
</evidence>
<evidence type="ECO:0000256" key="7">
    <source>
        <dbReference type="ARBA" id="ARBA00023224"/>
    </source>
</evidence>
<keyword evidence="5 8" id="KW-0472">Membrane</keyword>
<name>A0AAV2HVS9_LYMST</name>
<evidence type="ECO:0000256" key="6">
    <source>
        <dbReference type="ARBA" id="ARBA00023170"/>
    </source>
</evidence>
<dbReference type="GO" id="GO:0005886">
    <property type="term" value="C:plasma membrane"/>
    <property type="evidence" value="ECO:0007669"/>
    <property type="project" value="TreeGrafter"/>
</dbReference>
<evidence type="ECO:0000256" key="4">
    <source>
        <dbReference type="ARBA" id="ARBA00023040"/>
    </source>
</evidence>
<comment type="caution">
    <text evidence="10">The sequence shown here is derived from an EMBL/GenBank/DDBJ whole genome shotgun (WGS) entry which is preliminary data.</text>
</comment>
<evidence type="ECO:0000256" key="1">
    <source>
        <dbReference type="ARBA" id="ARBA00004141"/>
    </source>
</evidence>
<dbReference type="SUPFAM" id="SSF81321">
    <property type="entry name" value="Family A G protein-coupled receptor-like"/>
    <property type="match status" value="1"/>
</dbReference>
<keyword evidence="6" id="KW-0675">Receptor</keyword>
<dbReference type="PROSITE" id="PS50262">
    <property type="entry name" value="G_PROTEIN_RECEP_F1_2"/>
    <property type="match status" value="1"/>
</dbReference>
<dbReference type="PANTHER" id="PTHR24243">
    <property type="entry name" value="G-PROTEIN COUPLED RECEPTOR"/>
    <property type="match status" value="1"/>
</dbReference>
<evidence type="ECO:0000256" key="5">
    <source>
        <dbReference type="ARBA" id="ARBA00023136"/>
    </source>
</evidence>
<feature type="transmembrane region" description="Helical" evidence="8">
    <location>
        <begin position="287"/>
        <end position="311"/>
    </location>
</feature>
<organism evidence="10 11">
    <name type="scientific">Lymnaea stagnalis</name>
    <name type="common">Great pond snail</name>
    <name type="synonym">Helix stagnalis</name>
    <dbReference type="NCBI Taxonomy" id="6523"/>
    <lineage>
        <taxon>Eukaryota</taxon>
        <taxon>Metazoa</taxon>
        <taxon>Spiralia</taxon>
        <taxon>Lophotrochozoa</taxon>
        <taxon>Mollusca</taxon>
        <taxon>Gastropoda</taxon>
        <taxon>Heterobranchia</taxon>
        <taxon>Euthyneura</taxon>
        <taxon>Panpulmonata</taxon>
        <taxon>Hygrophila</taxon>
        <taxon>Lymnaeoidea</taxon>
        <taxon>Lymnaeidae</taxon>
        <taxon>Lymnaea</taxon>
    </lineage>
</organism>
<dbReference type="Gene3D" id="1.20.1070.10">
    <property type="entry name" value="Rhodopsin 7-helix transmembrane proteins"/>
    <property type="match status" value="1"/>
</dbReference>
<keyword evidence="4" id="KW-0297">G-protein coupled receptor</keyword>
<feature type="transmembrane region" description="Helical" evidence="8">
    <location>
        <begin position="251"/>
        <end position="275"/>
    </location>
</feature>
<accession>A0AAV2HVS9</accession>
<dbReference type="Pfam" id="PF00001">
    <property type="entry name" value="7tm_1"/>
    <property type="match status" value="1"/>
</dbReference>
<keyword evidence="3 8" id="KW-1133">Transmembrane helix</keyword>
<dbReference type="Proteomes" id="UP001497497">
    <property type="component" value="Unassembled WGS sequence"/>
</dbReference>
<keyword evidence="7" id="KW-0807">Transducer</keyword>
<feature type="transmembrane region" description="Helical" evidence="8">
    <location>
        <begin position="108"/>
        <end position="134"/>
    </location>
</feature>
<keyword evidence="2 8" id="KW-0812">Transmembrane</keyword>
<comment type="subcellular location">
    <subcellularLocation>
        <location evidence="1">Membrane</location>
        <topology evidence="1">Multi-pass membrane protein</topology>
    </subcellularLocation>
</comment>
<keyword evidence="11" id="KW-1185">Reference proteome</keyword>
<feature type="transmembrane region" description="Helical" evidence="8">
    <location>
        <begin position="15"/>
        <end position="48"/>
    </location>
</feature>
<evidence type="ECO:0000259" key="9">
    <source>
        <dbReference type="PROSITE" id="PS50262"/>
    </source>
</evidence>
<feature type="domain" description="G-protein coupled receptors family 1 profile" evidence="9">
    <location>
        <begin position="36"/>
        <end position="310"/>
    </location>
</feature>
<gene>
    <name evidence="10" type="ORF">GSLYS_00012134001</name>
</gene>